<keyword evidence="5" id="KW-1185">Reference proteome</keyword>
<feature type="compositionally biased region" description="Low complexity" evidence="2">
    <location>
        <begin position="733"/>
        <end position="774"/>
    </location>
</feature>
<dbReference type="SUPFAM" id="SSF50494">
    <property type="entry name" value="Trypsin-like serine proteases"/>
    <property type="match status" value="2"/>
</dbReference>
<feature type="domain" description="Peptidase S1" evidence="4">
    <location>
        <begin position="93"/>
        <end position="332"/>
    </location>
</feature>
<feature type="transmembrane region" description="Helical" evidence="3">
    <location>
        <begin position="633"/>
        <end position="654"/>
    </location>
</feature>
<evidence type="ECO:0000256" key="2">
    <source>
        <dbReference type="SAM" id="MobiDB-lite"/>
    </source>
</evidence>
<dbReference type="GO" id="GO:0004252">
    <property type="term" value="F:serine-type endopeptidase activity"/>
    <property type="evidence" value="ECO:0007669"/>
    <property type="project" value="InterPro"/>
</dbReference>
<dbReference type="PANTHER" id="PTHR24250">
    <property type="entry name" value="CHYMOTRYPSIN-RELATED"/>
    <property type="match status" value="1"/>
</dbReference>
<feature type="domain" description="Peptidase S1" evidence="4">
    <location>
        <begin position="385"/>
        <end position="604"/>
    </location>
</feature>
<feature type="compositionally biased region" description="Basic and acidic residues" evidence="2">
    <location>
        <begin position="775"/>
        <end position="787"/>
    </location>
</feature>
<dbReference type="InterPro" id="IPR001314">
    <property type="entry name" value="Peptidase_S1A"/>
</dbReference>
<dbReference type="KEGG" id="muo:115462027"/>
<sequence length="891" mass="97099">MSLGAGFIMPVAACLEISNCELVRRPVQQGGSADENPDLCFVHAEGSCWILKHLDYLPAASKLRELAAFNVFDAIALSTFSTNSSMSYHSYNVIGPLKVCQTCGQRKAFNPEPTRNKNEEAEKGEFPWLVSLKLSIYHFCSGSILNRWWILTTASCTNIIKNDETSVLVQAGLLNTQLDAPSFHVELVVTHQEYSEDQESHNLGLIMLHEPLYLSPLMSPICIFKDMNHGQQMKLNNCGPSILLKHSVTSLQNTPCTEYWPNFSEFIFCMRLNESNIHTCTGDIGAPLVCKDSNSLSWTQVGLLSDFDKTCVRPYIFTKVSHYLPWIKKSTQAAGKPFKVLGTNRTKSASAKRPKKKWVLEKSTDLYTTKEQLQIKIEPLNIPTPWQSLIVTCNNKICNGAILSKYWIVTTAACVEDVDPDDTAVYVGLNKLALVGDVIRADRIFPHRGHDESVSAGHNIALILLMGPILFWEHVRPLSMEYNQQLDISSMNTCGLAGLRWLESGKKPSSSNINLVDTQLAVKKSVACPEDEALLKNKAFCIEEISKDRQLFKVQEGSAILCMDKIDSNWTLVGILSKVLDESPLPAFATRLAAHISWMNNVSKEAGRPLKLPPPGLSQGLRQLQSSQAHSGLGLKPILLICFTVLLIVIGCYIMDRIKSRYSKALKARYKKATKRATTDIDTETDSSPRPKLDSDTSFSPSPKPAPSPSPSLSLSPSLTPTPTSSPKPKPGPSSTSISKAKPGPSSSSKAKPGPSSKAKPGPSSKAKPGPSSKAKPDPSSKAKPDPSSKPSPKPAPGDSTSPVPSLDPSPPDPSPKPSPDSSPKLSPKPSHHQKQSSPKPSPSKKQSHSSSPKTGHGQKQSSSPVPKPNQDSKPPKKSKEKPSGSPQKRK</sequence>
<evidence type="ECO:0000259" key="4">
    <source>
        <dbReference type="PROSITE" id="PS50240"/>
    </source>
</evidence>
<dbReference type="FunFam" id="2.40.10.10:FF:000068">
    <property type="entry name" value="transmembrane protease serine 2"/>
    <property type="match status" value="1"/>
</dbReference>
<dbReference type="AlphaFoldDB" id="A0A6P7XCP3"/>
<proteinExistence type="predicted"/>
<evidence type="ECO:0000313" key="6">
    <source>
        <dbReference type="RefSeq" id="XP_030047934.1"/>
    </source>
</evidence>
<dbReference type="RefSeq" id="XP_030047934.1">
    <property type="nucleotide sequence ID" value="XM_030192074.1"/>
</dbReference>
<reference evidence="6" key="1">
    <citation type="submission" date="2025-08" db="UniProtKB">
        <authorList>
            <consortium name="RefSeq"/>
        </authorList>
    </citation>
    <scope>IDENTIFICATION</scope>
</reference>
<dbReference type="GeneID" id="115462027"/>
<dbReference type="SMART" id="SM00020">
    <property type="entry name" value="Tryp_SPc"/>
    <property type="match status" value="1"/>
</dbReference>
<dbReference type="CDD" id="cd00190">
    <property type="entry name" value="Tryp_SPc"/>
    <property type="match status" value="1"/>
</dbReference>
<dbReference type="PROSITE" id="PS50240">
    <property type="entry name" value="TRYPSIN_DOM"/>
    <property type="match status" value="2"/>
</dbReference>
<dbReference type="Pfam" id="PF00089">
    <property type="entry name" value="Trypsin"/>
    <property type="match status" value="2"/>
</dbReference>
<keyword evidence="1" id="KW-1015">Disulfide bond</keyword>
<dbReference type="Proteomes" id="UP000515156">
    <property type="component" value="Chromosome 2"/>
</dbReference>
<organism evidence="5 6">
    <name type="scientific">Microcaecilia unicolor</name>
    <dbReference type="NCBI Taxonomy" id="1415580"/>
    <lineage>
        <taxon>Eukaryota</taxon>
        <taxon>Metazoa</taxon>
        <taxon>Chordata</taxon>
        <taxon>Craniata</taxon>
        <taxon>Vertebrata</taxon>
        <taxon>Euteleostomi</taxon>
        <taxon>Amphibia</taxon>
        <taxon>Gymnophiona</taxon>
        <taxon>Siphonopidae</taxon>
        <taxon>Microcaecilia</taxon>
    </lineage>
</organism>
<keyword evidence="3" id="KW-0472">Membrane</keyword>
<keyword evidence="3" id="KW-0812">Transmembrane</keyword>
<dbReference type="InParanoid" id="A0A6P7XCP3"/>
<gene>
    <name evidence="6" type="primary">LOC115462027</name>
</gene>
<accession>A0A6P7XCP3</accession>
<dbReference type="InterPro" id="IPR043504">
    <property type="entry name" value="Peptidase_S1_PA_chymotrypsin"/>
</dbReference>
<dbReference type="OrthoDB" id="6261922at2759"/>
<name>A0A6P7XCP3_9AMPH</name>
<dbReference type="Gene3D" id="2.40.10.10">
    <property type="entry name" value="Trypsin-like serine proteases"/>
    <property type="match status" value="3"/>
</dbReference>
<feature type="compositionally biased region" description="Pro residues" evidence="2">
    <location>
        <begin position="806"/>
        <end position="821"/>
    </location>
</feature>
<dbReference type="InterPro" id="IPR009003">
    <property type="entry name" value="Peptidase_S1_PA"/>
</dbReference>
<dbReference type="PRINTS" id="PR00722">
    <property type="entry name" value="CHYMOTRYPSIN"/>
</dbReference>
<protein>
    <submittedName>
        <fullName evidence="6">Transmembrane protease serine 9-like</fullName>
    </submittedName>
</protein>
<keyword evidence="3" id="KW-1133">Transmembrane helix</keyword>
<feature type="region of interest" description="Disordered" evidence="2">
    <location>
        <begin position="671"/>
        <end position="891"/>
    </location>
</feature>
<feature type="compositionally biased region" description="Low complexity" evidence="2">
    <location>
        <begin position="711"/>
        <end position="723"/>
    </location>
</feature>
<dbReference type="PANTHER" id="PTHR24250:SF64">
    <property type="entry name" value="PEPTIDASE S1 DOMAIN-CONTAINING PROTEIN"/>
    <property type="match status" value="1"/>
</dbReference>
<evidence type="ECO:0000256" key="3">
    <source>
        <dbReference type="SAM" id="Phobius"/>
    </source>
</evidence>
<dbReference type="InterPro" id="IPR001254">
    <property type="entry name" value="Trypsin_dom"/>
</dbReference>
<evidence type="ECO:0000313" key="5">
    <source>
        <dbReference type="Proteomes" id="UP000515156"/>
    </source>
</evidence>
<evidence type="ECO:0000256" key="1">
    <source>
        <dbReference type="ARBA" id="ARBA00023157"/>
    </source>
</evidence>
<dbReference type="GO" id="GO:0006508">
    <property type="term" value="P:proteolysis"/>
    <property type="evidence" value="ECO:0007669"/>
    <property type="project" value="InterPro"/>
</dbReference>